<dbReference type="EMBL" id="GGFL01006928">
    <property type="protein sequence ID" value="MBW71106.1"/>
    <property type="molecule type" value="Transcribed_RNA"/>
</dbReference>
<organism evidence="1">
    <name type="scientific">Anopheles darlingi</name>
    <name type="common">Mosquito</name>
    <dbReference type="NCBI Taxonomy" id="43151"/>
    <lineage>
        <taxon>Eukaryota</taxon>
        <taxon>Metazoa</taxon>
        <taxon>Ecdysozoa</taxon>
        <taxon>Arthropoda</taxon>
        <taxon>Hexapoda</taxon>
        <taxon>Insecta</taxon>
        <taxon>Pterygota</taxon>
        <taxon>Neoptera</taxon>
        <taxon>Endopterygota</taxon>
        <taxon>Diptera</taxon>
        <taxon>Nematocera</taxon>
        <taxon>Culicoidea</taxon>
        <taxon>Culicidae</taxon>
        <taxon>Anophelinae</taxon>
        <taxon>Anopheles</taxon>
    </lineage>
</organism>
<accession>A0A2M4D0N0</accession>
<reference evidence="1" key="1">
    <citation type="submission" date="2018-01" db="EMBL/GenBank/DDBJ databases">
        <title>An insight into the sialome of Amazonian anophelines.</title>
        <authorList>
            <person name="Ribeiro J.M."/>
            <person name="Scarpassa V."/>
            <person name="Calvo E."/>
        </authorList>
    </citation>
    <scope>NUCLEOTIDE SEQUENCE</scope>
</reference>
<name>A0A2M4D0N0_ANODA</name>
<dbReference type="AlphaFoldDB" id="A0A2M4D0N0"/>
<proteinExistence type="predicted"/>
<protein>
    <submittedName>
        <fullName evidence="1">Putative secreted protein</fullName>
    </submittedName>
</protein>
<sequence>MSTRLVAAITLISAVELNPSSWFSSSSIVRCTSRSPAFSESNRFVPMASSSSMKITAGDFSFAKAKASRTSLAPSPMNI</sequence>
<evidence type="ECO:0000313" key="1">
    <source>
        <dbReference type="EMBL" id="MBW71106.1"/>
    </source>
</evidence>